<comment type="caution">
    <text evidence="1">The sequence shown here is derived from an EMBL/GenBank/DDBJ whole genome shotgun (WGS) entry which is preliminary data.</text>
</comment>
<gene>
    <name evidence="1" type="ORF">Ahu01nite_098150</name>
</gene>
<evidence type="ECO:0000313" key="2">
    <source>
        <dbReference type="Proteomes" id="UP000603200"/>
    </source>
</evidence>
<dbReference type="EMBL" id="BOMN01000149">
    <property type="protein sequence ID" value="GIE26713.1"/>
    <property type="molecule type" value="Genomic_DNA"/>
</dbReference>
<proteinExistence type="predicted"/>
<sequence length="141" mass="14988">MGARERPPAPQVSAVPSTVGGRLYCGPRERGYGRVAASPPKVVLIFAGHAAAPCYQQGAVVAFASLTACRGKGFSIVLTCDQTAEYHSRAVQNCTPSAPEMSDAPDTSDRPYALKHTRDVARIAHNRTTFVRACDLVRGAM</sequence>
<evidence type="ECO:0000313" key="1">
    <source>
        <dbReference type="EMBL" id="GIE26713.1"/>
    </source>
</evidence>
<accession>A0ABQ4A7D1</accession>
<reference evidence="1 2" key="1">
    <citation type="submission" date="2021-01" db="EMBL/GenBank/DDBJ databases">
        <title>Whole genome shotgun sequence of Actinoplanes humidus NBRC 14915.</title>
        <authorList>
            <person name="Komaki H."/>
            <person name="Tamura T."/>
        </authorList>
    </citation>
    <scope>NUCLEOTIDE SEQUENCE [LARGE SCALE GENOMIC DNA]</scope>
    <source>
        <strain evidence="1 2">NBRC 14915</strain>
    </source>
</reference>
<protein>
    <submittedName>
        <fullName evidence="1">Uncharacterized protein</fullName>
    </submittedName>
</protein>
<name>A0ABQ4A7D1_9ACTN</name>
<dbReference type="Proteomes" id="UP000603200">
    <property type="component" value="Unassembled WGS sequence"/>
</dbReference>
<organism evidence="1 2">
    <name type="scientific">Winogradskya humida</name>
    <dbReference type="NCBI Taxonomy" id="113566"/>
    <lineage>
        <taxon>Bacteria</taxon>
        <taxon>Bacillati</taxon>
        <taxon>Actinomycetota</taxon>
        <taxon>Actinomycetes</taxon>
        <taxon>Micromonosporales</taxon>
        <taxon>Micromonosporaceae</taxon>
        <taxon>Winogradskya</taxon>
    </lineage>
</organism>
<keyword evidence="2" id="KW-1185">Reference proteome</keyword>